<protein>
    <submittedName>
        <fullName evidence="1">Uncharacterized protein</fullName>
    </submittedName>
</protein>
<sequence length="39" mass="4340">MCVRVFARGSVTCQKRRRSRVKESCSSLPPTSLQSPSDV</sequence>
<dbReference type="EMBL" id="GBRH01230868">
    <property type="protein sequence ID" value="JAD67027.1"/>
    <property type="molecule type" value="Transcribed_RNA"/>
</dbReference>
<proteinExistence type="predicted"/>
<reference evidence="1" key="1">
    <citation type="submission" date="2014-09" db="EMBL/GenBank/DDBJ databases">
        <authorList>
            <person name="Magalhaes I.L.F."/>
            <person name="Oliveira U."/>
            <person name="Santos F.R."/>
            <person name="Vidigal T.H.D.A."/>
            <person name="Brescovit A.D."/>
            <person name="Santos A.J."/>
        </authorList>
    </citation>
    <scope>NUCLEOTIDE SEQUENCE</scope>
    <source>
        <tissue evidence="1">Shoot tissue taken approximately 20 cm above the soil surface</tissue>
    </source>
</reference>
<name>A0A0A9C698_ARUDO</name>
<accession>A0A0A9C698</accession>
<dbReference type="AlphaFoldDB" id="A0A0A9C698"/>
<evidence type="ECO:0000313" key="1">
    <source>
        <dbReference type="EMBL" id="JAD67027.1"/>
    </source>
</evidence>
<organism evidence="1">
    <name type="scientific">Arundo donax</name>
    <name type="common">Giant reed</name>
    <name type="synonym">Donax arundinaceus</name>
    <dbReference type="NCBI Taxonomy" id="35708"/>
    <lineage>
        <taxon>Eukaryota</taxon>
        <taxon>Viridiplantae</taxon>
        <taxon>Streptophyta</taxon>
        <taxon>Embryophyta</taxon>
        <taxon>Tracheophyta</taxon>
        <taxon>Spermatophyta</taxon>
        <taxon>Magnoliopsida</taxon>
        <taxon>Liliopsida</taxon>
        <taxon>Poales</taxon>
        <taxon>Poaceae</taxon>
        <taxon>PACMAD clade</taxon>
        <taxon>Arundinoideae</taxon>
        <taxon>Arundineae</taxon>
        <taxon>Arundo</taxon>
    </lineage>
</organism>
<reference evidence="1" key="2">
    <citation type="journal article" date="2015" name="Data Brief">
        <title>Shoot transcriptome of the giant reed, Arundo donax.</title>
        <authorList>
            <person name="Barrero R.A."/>
            <person name="Guerrero F.D."/>
            <person name="Moolhuijzen P."/>
            <person name="Goolsby J.A."/>
            <person name="Tidwell J."/>
            <person name="Bellgard S.E."/>
            <person name="Bellgard M.I."/>
        </authorList>
    </citation>
    <scope>NUCLEOTIDE SEQUENCE</scope>
    <source>
        <tissue evidence="1">Shoot tissue taken approximately 20 cm above the soil surface</tissue>
    </source>
</reference>